<dbReference type="GO" id="GO:0005634">
    <property type="term" value="C:nucleus"/>
    <property type="evidence" value="ECO:0007669"/>
    <property type="project" value="UniProtKB-SubCell"/>
</dbReference>
<evidence type="ECO:0000256" key="7">
    <source>
        <dbReference type="ARBA" id="ARBA00023242"/>
    </source>
</evidence>
<dbReference type="SUPFAM" id="SSF47954">
    <property type="entry name" value="Cyclin-like"/>
    <property type="match status" value="2"/>
</dbReference>
<dbReference type="InterPro" id="IPR036915">
    <property type="entry name" value="Cyclin-like_sf"/>
</dbReference>
<feature type="compositionally biased region" description="Polar residues" evidence="8">
    <location>
        <begin position="256"/>
        <end position="265"/>
    </location>
</feature>
<evidence type="ECO:0000256" key="1">
    <source>
        <dbReference type="ARBA" id="ARBA00004123"/>
    </source>
</evidence>
<feature type="compositionally biased region" description="Basic and acidic residues" evidence="8">
    <location>
        <begin position="622"/>
        <end position="632"/>
    </location>
</feature>
<evidence type="ECO:0000256" key="8">
    <source>
        <dbReference type="SAM" id="MobiDB-lite"/>
    </source>
</evidence>
<dbReference type="Pfam" id="PF00134">
    <property type="entry name" value="Cyclin_N"/>
    <property type="match status" value="1"/>
</dbReference>
<keyword evidence="6" id="KW-0804">Transcription</keyword>
<dbReference type="Pfam" id="PF21797">
    <property type="entry name" value="CycT2-like_C"/>
    <property type="match status" value="1"/>
</dbReference>
<keyword evidence="3" id="KW-0597">Phosphoprotein</keyword>
<keyword evidence="7" id="KW-0539">Nucleus</keyword>
<evidence type="ECO:0000256" key="6">
    <source>
        <dbReference type="ARBA" id="ARBA00023163"/>
    </source>
</evidence>
<dbReference type="Gene3D" id="1.10.472.10">
    <property type="entry name" value="Cyclin-like"/>
    <property type="match status" value="2"/>
</dbReference>
<keyword evidence="5" id="KW-0195">Cyclin</keyword>
<dbReference type="GO" id="GO:0016538">
    <property type="term" value="F:cyclin-dependent protein serine/threonine kinase regulator activity"/>
    <property type="evidence" value="ECO:0007669"/>
    <property type="project" value="InterPro"/>
</dbReference>
<evidence type="ECO:0000256" key="2">
    <source>
        <dbReference type="ARBA" id="ARBA00008638"/>
    </source>
</evidence>
<feature type="compositionally biased region" description="Pro residues" evidence="8">
    <location>
        <begin position="401"/>
        <end position="410"/>
    </location>
</feature>
<dbReference type="AlphaFoldDB" id="A0A023G5X4"/>
<sequence>MHRFYYYHSFTKFHRNSIAACALFLAAKVEEQPRKLEHVIKVAHMCLHRDAPPLNPASEAYQEQALELVLNENMMLQTLGFDIGIEHPHTHVVNFCQLVRASKDLAQTSYFMATNSLHLTMMCLQYKPRVVACLCIHLACKWSNWEIPKSSEDKDWFWYVEQSCTAELLEELTSEFLAILDKCPSRLKRKIMSVGAGSSGSSATSVSTPVAATPSTSGSSSRKEGHSQQKREERSAAAASSASHETSGAGDGPSSERLQPSSGSHGSRKPLPPHSDPSLHRNAKVPSSHHGSSSAVHRSPGVAQLQPSNQGAEHLLSPGKRKIQDGGSHSSQSLSLDAYRDKRYRQKIQQKPVPHSSERSESFHGAAVAHPPSSASLSQSHSRHHQHHSESTPDVAMAASAPPPPPPAAAPPVAESARPEPLSVKQEHASDDISGFNFNFGSQFGGDGNDSSIDSFSFSLDCQDMMPAISPLQFDADDRSNSQDMPMTIVQRHPVGSTPLLSSATLAEESNVAIVKAAPPTPQPPAPVVAPVAKVEPRTPPLPPVPKARPATPPLPAPKPQRPATPPLPQKPSHTSPPLPVAPQSAPPLPKTPPLPAPQPPPVVAKPEPKPEPKPEVTAQTVKEKERSERKERRERHKHKHSSSERSKTSTHPQANMAEVTGRPKAKVTLPTDLRRQQPTMLLGMQWMCCRPRSTCQMWRPHQRHPTRRLNATASASTTESPPAPNRRVRGKRSLRGVRRNDGRHRGRRMAAAGCSRVVVVASRSPSPRRSCSSRAAD</sequence>
<evidence type="ECO:0000259" key="9">
    <source>
        <dbReference type="Pfam" id="PF00134"/>
    </source>
</evidence>
<evidence type="ECO:0000256" key="4">
    <source>
        <dbReference type="ARBA" id="ARBA00023015"/>
    </source>
</evidence>
<organism evidence="10">
    <name type="scientific">Amblyomma triste</name>
    <name type="common">Neotropical tick</name>
    <dbReference type="NCBI Taxonomy" id="251400"/>
    <lineage>
        <taxon>Eukaryota</taxon>
        <taxon>Metazoa</taxon>
        <taxon>Ecdysozoa</taxon>
        <taxon>Arthropoda</taxon>
        <taxon>Chelicerata</taxon>
        <taxon>Arachnida</taxon>
        <taxon>Acari</taxon>
        <taxon>Parasitiformes</taxon>
        <taxon>Ixodida</taxon>
        <taxon>Ixodoidea</taxon>
        <taxon>Ixodidae</taxon>
        <taxon>Amblyomminae</taxon>
        <taxon>Amblyomma</taxon>
    </lineage>
</organism>
<reference evidence="10" key="1">
    <citation type="submission" date="2014-03" db="EMBL/GenBank/DDBJ databases">
        <title>The sialotranscriptome of Amblyomma triste, Amblyomma parvum and Amblyomma cajennense ticks, uncovered by 454-based RNA-seq.</title>
        <authorList>
            <person name="Garcia G.R."/>
            <person name="Gardinassi L.G."/>
            <person name="Ribeiro J.M."/>
            <person name="Anatriello E."/>
            <person name="Ferreira B.R."/>
            <person name="Moreira H.N."/>
            <person name="Mafra C."/>
            <person name="Olegario M.M."/>
            <person name="Szabo P.J."/>
            <person name="Miranda-Santos I.K."/>
            <person name="Maruyama S.R."/>
        </authorList>
    </citation>
    <scope>NUCLEOTIDE SEQUENCE</scope>
    <source>
        <strain evidence="10">Mato Grasso do Sul</strain>
        <tissue evidence="10">Salivary glands</tissue>
    </source>
</reference>
<name>A0A023G5X4_AMBTT</name>
<feature type="compositionally biased region" description="Polar residues" evidence="8">
    <location>
        <begin position="710"/>
        <end position="721"/>
    </location>
</feature>
<proteinExistence type="evidence at transcript level"/>
<feature type="compositionally biased region" description="Pro residues" evidence="8">
    <location>
        <begin position="519"/>
        <end position="528"/>
    </location>
</feature>
<feature type="compositionally biased region" description="Basic and acidic residues" evidence="8">
    <location>
        <begin position="221"/>
        <end position="235"/>
    </location>
</feature>
<keyword evidence="4" id="KW-0805">Transcription regulation</keyword>
<feature type="compositionally biased region" description="Pro residues" evidence="8">
    <location>
        <begin position="538"/>
        <end position="604"/>
    </location>
</feature>
<protein>
    <submittedName>
        <fullName evidence="10">Putative cyclin t</fullName>
    </submittedName>
</protein>
<dbReference type="InterPro" id="IPR043198">
    <property type="entry name" value="Cyclin/Ssn8"/>
</dbReference>
<dbReference type="GO" id="GO:0006357">
    <property type="term" value="P:regulation of transcription by RNA polymerase II"/>
    <property type="evidence" value="ECO:0007669"/>
    <property type="project" value="InterPro"/>
</dbReference>
<comment type="subcellular location">
    <subcellularLocation>
        <location evidence="1">Nucleus</location>
    </subcellularLocation>
</comment>
<feature type="compositionally biased region" description="Low complexity" evidence="8">
    <location>
        <begin position="411"/>
        <end position="421"/>
    </location>
</feature>
<dbReference type="CDD" id="cd20539">
    <property type="entry name" value="CYCLIN_CCNT_rpt2"/>
    <property type="match status" value="1"/>
</dbReference>
<feature type="compositionally biased region" description="Basic residues" evidence="8">
    <location>
        <begin position="727"/>
        <end position="749"/>
    </location>
</feature>
<feature type="region of interest" description="Disordered" evidence="8">
    <location>
        <begin position="194"/>
        <end position="429"/>
    </location>
</feature>
<accession>A0A023G5X4</accession>
<feature type="region of interest" description="Disordered" evidence="8">
    <location>
        <begin position="515"/>
        <end position="666"/>
    </location>
</feature>
<dbReference type="PANTHER" id="PTHR10026">
    <property type="entry name" value="CYCLIN"/>
    <property type="match status" value="1"/>
</dbReference>
<feature type="compositionally biased region" description="Low complexity" evidence="8">
    <location>
        <begin position="369"/>
        <end position="380"/>
    </location>
</feature>
<dbReference type="InterPro" id="IPR006671">
    <property type="entry name" value="Cyclin_N"/>
</dbReference>
<evidence type="ECO:0000256" key="5">
    <source>
        <dbReference type="ARBA" id="ARBA00023127"/>
    </source>
</evidence>
<dbReference type="EMBL" id="GBBM01006214">
    <property type="protein sequence ID" value="JAC29204.1"/>
    <property type="molecule type" value="mRNA"/>
</dbReference>
<evidence type="ECO:0000256" key="3">
    <source>
        <dbReference type="ARBA" id="ARBA00022553"/>
    </source>
</evidence>
<comment type="similarity">
    <text evidence="2">Belongs to the cyclin family. Cyclin C subfamily.</text>
</comment>
<feature type="compositionally biased region" description="Low complexity" evidence="8">
    <location>
        <begin position="194"/>
        <end position="220"/>
    </location>
</feature>
<dbReference type="FunFam" id="1.10.472.10:FF:000004">
    <property type="entry name" value="Cyclin T2"/>
    <property type="match status" value="1"/>
</dbReference>
<feature type="region of interest" description="Disordered" evidence="8">
    <location>
        <begin position="700"/>
        <end position="753"/>
    </location>
</feature>
<evidence type="ECO:0000313" key="10">
    <source>
        <dbReference type="EMBL" id="JAC29204.1"/>
    </source>
</evidence>
<feature type="domain" description="Cyclin N-terminal" evidence="9">
    <location>
        <begin position="1"/>
        <end position="83"/>
    </location>
</feature>